<protein>
    <submittedName>
        <fullName evidence="2">Non-specific lipid-transfer-like protein</fullName>
    </submittedName>
</protein>
<dbReference type="AlphaFoldDB" id="A0A1R3HER8"/>
<name>A0A1R3HER8_9ROSI</name>
<organism evidence="2 3">
    <name type="scientific">Corchorus olitorius</name>
    <dbReference type="NCBI Taxonomy" id="93759"/>
    <lineage>
        <taxon>Eukaryota</taxon>
        <taxon>Viridiplantae</taxon>
        <taxon>Streptophyta</taxon>
        <taxon>Embryophyta</taxon>
        <taxon>Tracheophyta</taxon>
        <taxon>Spermatophyta</taxon>
        <taxon>Magnoliopsida</taxon>
        <taxon>eudicotyledons</taxon>
        <taxon>Gunneridae</taxon>
        <taxon>Pentapetalae</taxon>
        <taxon>rosids</taxon>
        <taxon>malvids</taxon>
        <taxon>Malvales</taxon>
        <taxon>Malvaceae</taxon>
        <taxon>Grewioideae</taxon>
        <taxon>Apeibeae</taxon>
        <taxon>Corchorus</taxon>
    </lineage>
</organism>
<evidence type="ECO:0000313" key="3">
    <source>
        <dbReference type="Proteomes" id="UP000187203"/>
    </source>
</evidence>
<feature type="region of interest" description="Disordered" evidence="1">
    <location>
        <begin position="76"/>
        <end position="98"/>
    </location>
</feature>
<evidence type="ECO:0000256" key="1">
    <source>
        <dbReference type="SAM" id="MobiDB-lite"/>
    </source>
</evidence>
<evidence type="ECO:0000313" key="2">
    <source>
        <dbReference type="EMBL" id="OMO68785.1"/>
    </source>
</evidence>
<keyword evidence="3" id="KW-1185">Reference proteome</keyword>
<reference evidence="3" key="1">
    <citation type="submission" date="2013-09" db="EMBL/GenBank/DDBJ databases">
        <title>Corchorus olitorius genome sequencing.</title>
        <authorList>
            <person name="Alam M."/>
            <person name="Haque M.S."/>
            <person name="Islam M.S."/>
            <person name="Emdad E.M."/>
            <person name="Islam M.M."/>
            <person name="Ahmed B."/>
            <person name="Halim A."/>
            <person name="Hossen Q.M.M."/>
            <person name="Hossain M.Z."/>
            <person name="Ahmed R."/>
            <person name="Khan M.M."/>
            <person name="Islam R."/>
            <person name="Rashid M.M."/>
            <person name="Khan S.A."/>
            <person name="Rahman M.S."/>
            <person name="Alam M."/>
            <person name="Yahiya A.S."/>
            <person name="Khan M.S."/>
            <person name="Azam M.S."/>
            <person name="Haque T."/>
            <person name="Lashkar M.Z.H."/>
            <person name="Akhand A.I."/>
            <person name="Morshed G."/>
            <person name="Roy S."/>
            <person name="Uddin K.S."/>
            <person name="Rabeya T."/>
            <person name="Hossain A.S."/>
            <person name="Chowdhury A."/>
            <person name="Snigdha A.R."/>
            <person name="Mortoza M.S."/>
            <person name="Matin S.A."/>
            <person name="Hoque S.M.E."/>
            <person name="Islam M.K."/>
            <person name="Roy D.K."/>
            <person name="Haider R."/>
            <person name="Moosa M.M."/>
            <person name="Elias S.M."/>
            <person name="Hasan A.M."/>
            <person name="Jahan S."/>
            <person name="Shafiuddin M."/>
            <person name="Mahmood N."/>
            <person name="Shommy N.S."/>
        </authorList>
    </citation>
    <scope>NUCLEOTIDE SEQUENCE [LARGE SCALE GENOMIC DNA]</scope>
    <source>
        <strain evidence="3">cv. O-4</strain>
    </source>
</reference>
<feature type="compositionally biased region" description="Polar residues" evidence="1">
    <location>
        <begin position="89"/>
        <end position="98"/>
    </location>
</feature>
<dbReference type="EMBL" id="AWUE01020347">
    <property type="protein sequence ID" value="OMO68785.1"/>
    <property type="molecule type" value="Genomic_DNA"/>
</dbReference>
<gene>
    <name evidence="2" type="ORF">COLO4_29414</name>
</gene>
<dbReference type="Proteomes" id="UP000187203">
    <property type="component" value="Unassembled WGS sequence"/>
</dbReference>
<feature type="region of interest" description="Disordered" evidence="1">
    <location>
        <begin position="1"/>
        <end position="20"/>
    </location>
</feature>
<sequence>MEQIPQVVEEPDTVQETQPLRRSPRLKLVAPVRYLLGHNAFARRSMAVAHLLTLPSTNQTQALSLLGACNVQTPPVRHPFHRQPRVTEKPNTNCLKFH</sequence>
<accession>A0A1R3HER8</accession>
<comment type="caution">
    <text evidence="2">The sequence shown here is derived from an EMBL/GenBank/DDBJ whole genome shotgun (WGS) entry which is preliminary data.</text>
</comment>
<proteinExistence type="predicted"/>